<dbReference type="GO" id="GO:0004867">
    <property type="term" value="F:serine-type endopeptidase inhibitor activity"/>
    <property type="evidence" value="ECO:0007669"/>
    <property type="project" value="InterPro"/>
</dbReference>
<proteinExistence type="predicted"/>
<feature type="chain" id="PRO_5029723746" description="EGF-like domain-containing protein" evidence="4">
    <location>
        <begin position="25"/>
        <end position="1384"/>
    </location>
</feature>
<evidence type="ECO:0000256" key="4">
    <source>
        <dbReference type="SAM" id="SignalP"/>
    </source>
</evidence>
<dbReference type="InterPro" id="IPR051830">
    <property type="entry name" value="NOTCH_homolog"/>
</dbReference>
<evidence type="ECO:0000256" key="2">
    <source>
        <dbReference type="PROSITE-ProRule" id="PRU00076"/>
    </source>
</evidence>
<dbReference type="PANTHER" id="PTHR24033">
    <property type="entry name" value="EGF-LIKE DOMAIN-CONTAINING PROTEIN"/>
    <property type="match status" value="1"/>
</dbReference>
<dbReference type="InterPro" id="IPR009030">
    <property type="entry name" value="Growth_fac_rcpt_cys_sf"/>
</dbReference>
<sequence length="1384" mass="154130">MDFQFKAISLIILSLFLLQVETHGHENHDVDDDNDDDMMKAKVDKPLNELVPVDEQDHLMDKTIIQIITEYVNDTTFQTLKSNMSLSMDLVDALNKTSFKTVKSCLNSSGIDVKDSLKEILETVGEKFQLTEDFKNMKTMKLKAAGLGDLVAGISANNSLEFCSKFSMALKMNYSKLLAHEASLHTNLNATEFESAYQHLNVSSVMLMKFILARFNSDVKDIAMLREMIKNQVMTTFDEKHNLTKAEKLFPLIEKEYNLASDFVTKELADLIGLKTFIIEAYKAIIIEKAPGYFNDTTSIKDLILAALPIDGIIANIVDQPIGVVRPGKSLSDYEGLSMKDITSLHIGDDPTHISSGHLLIQWLYEHRKFGLHGTTFSLRTKFGVVSGFKEIPFVDFISIKVADFVKLFQPFPKSPTNKEFLALGKKSFAANGPLIFPVIPINMIKETTLAEDFNVQHFATTLQTFFQNKDLLDEVRMNQVIKFFLKRYTGKYLESQFGHVTLGELVSKIATTHGPSFPALVITGNIQQAVQLCAGSGANFTTDSILEIAQKCIGVDFNRLAIIGQVSNRNFSKLDFDGAEKQPLGHLLAKLKMQGTNFQESGGSIRELLVMSSAPSGFLLSTPIKDLVNISDPHIANVTIIDIFGEGRSKFGMNETSDIQLLFAWMNYPDLPHQNTLQDLAARLEQNVESIGKFSLGEILNMIKAMAHKPFGVKLPISQLLAVCNLTSNMTLELKTISEKCIQDDSMLNILGYPKIKSFNVLEIYKLSGGKINLIKMPNLLGIVDISNYGFDQIIKLTAEPLVLLARGKNISLSQLKNQTMETTLIQIFDADKQIIRKVFSDISEEIYKLVSETPLKDLVDEDSGLKSVQELYTGSVQTMAATVLANETSTGAIEKHLPRYVLLISKMKFPQLFHVYETNTEMLQDHSLVDIVHHLFGDFSAATFKKIFEVDGQQFGRLQKVTFKLAMSTHEHLQKPQSHDVSTLYSLLKFAVTVEPSHFDFLTKPISELFKSGMSRNSTVEDLLGYNTSYSKHIQGYIPQSFKSSAKSDILKYLLETEIITLAESFGYNLTQVEKVNVVKLVQQSLKAMNECAIITQVCPQNGFCMKKEMMKPFQCQCNDGFSGNGTKCEDACKSNTCGGDNGVCINDVNGPVCRCSSRYVFDKSKGKCKSAKRVIKIKGLKFRENYDPDYANTKSKKFLKLIEKLEPILLKVLQKKNPNITNFIIVSVTKGSIVVDGEAFTDDEKVTPSSIQQTFVDAAQNNDTDLNQLNPATNFTALVDEENPCKPNPCGEHATCSADDAATHSCKCDKGYERDDNGKCKDEDDDDDDNLALKVALPVCLILALLLIIVIICCCCKKKEKQQYKSPGTEMSGAANAGYDN</sequence>
<feature type="signal peptide" evidence="4">
    <location>
        <begin position="1"/>
        <end position="24"/>
    </location>
</feature>
<evidence type="ECO:0000259" key="5">
    <source>
        <dbReference type="PROSITE" id="PS50026"/>
    </source>
</evidence>
<evidence type="ECO:0000256" key="3">
    <source>
        <dbReference type="SAM" id="Phobius"/>
    </source>
</evidence>
<keyword evidence="7" id="KW-1185">Reference proteome</keyword>
<name>A0A7M5XGF1_9CNID</name>
<dbReference type="PROSITE" id="PS50026">
    <property type="entry name" value="EGF_3"/>
    <property type="match status" value="2"/>
</dbReference>
<keyword evidence="3" id="KW-1133">Transmembrane helix</keyword>
<dbReference type="InterPro" id="IPR001881">
    <property type="entry name" value="EGF-like_Ca-bd_dom"/>
</dbReference>
<dbReference type="GO" id="GO:0005509">
    <property type="term" value="F:calcium ion binding"/>
    <property type="evidence" value="ECO:0007669"/>
    <property type="project" value="InterPro"/>
</dbReference>
<feature type="domain" description="EGF-like" evidence="5">
    <location>
        <begin position="1284"/>
        <end position="1321"/>
    </location>
</feature>
<dbReference type="SMART" id="SM00179">
    <property type="entry name" value="EGF_CA"/>
    <property type="match status" value="3"/>
</dbReference>
<reference evidence="6" key="1">
    <citation type="submission" date="2021-01" db="UniProtKB">
        <authorList>
            <consortium name="EnsemblMetazoa"/>
        </authorList>
    </citation>
    <scope>IDENTIFICATION</scope>
</reference>
<protein>
    <recommendedName>
        <fullName evidence="5">EGF-like domain-containing protein</fullName>
    </recommendedName>
</protein>
<feature type="domain" description="EGF-like" evidence="5">
    <location>
        <begin position="1090"/>
        <end position="1132"/>
    </location>
</feature>
<dbReference type="Proteomes" id="UP000594262">
    <property type="component" value="Unplaced"/>
</dbReference>
<keyword evidence="4" id="KW-0732">Signal</keyword>
<comment type="caution">
    <text evidence="2">Lacks conserved residue(s) required for the propagation of feature annotation.</text>
</comment>
<dbReference type="GeneID" id="136823368"/>
<dbReference type="CDD" id="cd00023">
    <property type="entry name" value="BBI"/>
    <property type="match status" value="1"/>
</dbReference>
<keyword evidence="3" id="KW-0812">Transmembrane</keyword>
<feature type="disulfide bond" evidence="2">
    <location>
        <begin position="1101"/>
        <end position="1118"/>
    </location>
</feature>
<keyword evidence="1 2" id="KW-1015">Disulfide bond</keyword>
<evidence type="ECO:0000313" key="7">
    <source>
        <dbReference type="Proteomes" id="UP000594262"/>
    </source>
</evidence>
<evidence type="ECO:0000256" key="1">
    <source>
        <dbReference type="ARBA" id="ARBA00023157"/>
    </source>
</evidence>
<dbReference type="InterPro" id="IPR000742">
    <property type="entry name" value="EGF"/>
</dbReference>
<dbReference type="Gene3D" id="2.90.20.10">
    <property type="entry name" value="Plasmodium vivax P25 domain"/>
    <property type="match status" value="1"/>
</dbReference>
<feature type="transmembrane region" description="Helical" evidence="3">
    <location>
        <begin position="1338"/>
        <end position="1359"/>
    </location>
</feature>
<dbReference type="InterPro" id="IPR000877">
    <property type="entry name" value="Prot_inh_BBI"/>
</dbReference>
<dbReference type="CDD" id="cd00053">
    <property type="entry name" value="EGF"/>
    <property type="match status" value="1"/>
</dbReference>
<organism evidence="6 7">
    <name type="scientific">Clytia hemisphaerica</name>
    <dbReference type="NCBI Taxonomy" id="252671"/>
    <lineage>
        <taxon>Eukaryota</taxon>
        <taxon>Metazoa</taxon>
        <taxon>Cnidaria</taxon>
        <taxon>Hydrozoa</taxon>
        <taxon>Hydroidolina</taxon>
        <taxon>Leptothecata</taxon>
        <taxon>Obeliida</taxon>
        <taxon>Clytiidae</taxon>
        <taxon>Clytia</taxon>
    </lineage>
</organism>
<dbReference type="EnsemblMetazoa" id="CLYHEMT022484.1">
    <property type="protein sequence ID" value="CLYHEMP022484.1"/>
    <property type="gene ID" value="CLYHEMG022484"/>
</dbReference>
<keyword evidence="2" id="KW-0245">EGF-like domain</keyword>
<dbReference type="GO" id="GO:0005576">
    <property type="term" value="C:extracellular region"/>
    <property type="evidence" value="ECO:0007669"/>
    <property type="project" value="InterPro"/>
</dbReference>
<dbReference type="SMART" id="SM00181">
    <property type="entry name" value="EGF"/>
    <property type="match status" value="3"/>
</dbReference>
<dbReference type="PROSITE" id="PS01186">
    <property type="entry name" value="EGF_2"/>
    <property type="match status" value="1"/>
</dbReference>
<dbReference type="Gene3D" id="2.10.25.10">
    <property type="entry name" value="Laminin"/>
    <property type="match status" value="1"/>
</dbReference>
<dbReference type="RefSeq" id="XP_066935641.1">
    <property type="nucleotide sequence ID" value="XM_067079540.1"/>
</dbReference>
<dbReference type="SUPFAM" id="SSF57184">
    <property type="entry name" value="Growth factor receptor domain"/>
    <property type="match status" value="1"/>
</dbReference>
<accession>A0A7M5XGF1</accession>
<keyword evidence="3" id="KW-0472">Membrane</keyword>
<evidence type="ECO:0000313" key="6">
    <source>
        <dbReference type="EnsemblMetazoa" id="CLYHEMP022484.1"/>
    </source>
</evidence>